<dbReference type="VEuPathDB" id="FungiDB:HMPREF1541_01394"/>
<evidence type="ECO:0000256" key="3">
    <source>
        <dbReference type="ARBA" id="ARBA00022692"/>
    </source>
</evidence>
<protein>
    <recommendedName>
        <fullName evidence="8">Major facilitator superfamily (MFS) profile domain-containing protein</fullName>
    </recommendedName>
</protein>
<dbReference type="PROSITE" id="PS50850">
    <property type="entry name" value="MFS"/>
    <property type="match status" value="1"/>
</dbReference>
<dbReference type="GO" id="GO:0022857">
    <property type="term" value="F:transmembrane transporter activity"/>
    <property type="evidence" value="ECO:0007669"/>
    <property type="project" value="InterPro"/>
</dbReference>
<feature type="transmembrane region" description="Helical" evidence="7">
    <location>
        <begin position="415"/>
        <end position="438"/>
    </location>
</feature>
<dbReference type="SUPFAM" id="SSF103473">
    <property type="entry name" value="MFS general substrate transporter"/>
    <property type="match status" value="1"/>
</dbReference>
<dbReference type="GeneID" id="19968733"/>
<dbReference type="InParanoid" id="W2SGS0"/>
<accession>W2SGS0</accession>
<evidence type="ECO:0000313" key="9">
    <source>
        <dbReference type="EMBL" id="ETN47203.1"/>
    </source>
</evidence>
<dbReference type="Gene3D" id="1.20.1250.20">
    <property type="entry name" value="MFS general substrate transporter like domains"/>
    <property type="match status" value="1"/>
</dbReference>
<feature type="transmembrane region" description="Helical" evidence="7">
    <location>
        <begin position="150"/>
        <end position="172"/>
    </location>
</feature>
<reference evidence="9 10" key="1">
    <citation type="submission" date="2013-03" db="EMBL/GenBank/DDBJ databases">
        <title>The Genome Sequence of Phialophora europaea CBS 101466.</title>
        <authorList>
            <consortium name="The Broad Institute Genomics Platform"/>
            <person name="Cuomo C."/>
            <person name="de Hoog S."/>
            <person name="Gorbushina A."/>
            <person name="Walker B."/>
            <person name="Young S.K."/>
            <person name="Zeng Q."/>
            <person name="Gargeya S."/>
            <person name="Fitzgerald M."/>
            <person name="Haas B."/>
            <person name="Abouelleil A."/>
            <person name="Allen A.W."/>
            <person name="Alvarado L."/>
            <person name="Arachchi H.M."/>
            <person name="Berlin A.M."/>
            <person name="Chapman S.B."/>
            <person name="Gainer-Dewar J."/>
            <person name="Goldberg J."/>
            <person name="Griggs A."/>
            <person name="Gujja S."/>
            <person name="Hansen M."/>
            <person name="Howarth C."/>
            <person name="Imamovic A."/>
            <person name="Ireland A."/>
            <person name="Larimer J."/>
            <person name="McCowan C."/>
            <person name="Murphy C."/>
            <person name="Pearson M."/>
            <person name="Poon T.W."/>
            <person name="Priest M."/>
            <person name="Roberts A."/>
            <person name="Saif S."/>
            <person name="Shea T."/>
            <person name="Sisk P."/>
            <person name="Sykes S."/>
            <person name="Wortman J."/>
            <person name="Nusbaum C."/>
            <person name="Birren B."/>
        </authorList>
    </citation>
    <scope>NUCLEOTIDE SEQUENCE [LARGE SCALE GENOMIC DNA]</scope>
    <source>
        <strain evidence="9 10">CBS 101466</strain>
    </source>
</reference>
<dbReference type="Pfam" id="PF07690">
    <property type="entry name" value="MFS_1"/>
    <property type="match status" value="1"/>
</dbReference>
<feature type="transmembrane region" description="Helical" evidence="7">
    <location>
        <begin position="115"/>
        <end position="138"/>
    </location>
</feature>
<dbReference type="InterPro" id="IPR036259">
    <property type="entry name" value="MFS_trans_sf"/>
</dbReference>
<gene>
    <name evidence="9" type="ORF">HMPREF1541_01394</name>
</gene>
<feature type="compositionally biased region" description="Acidic residues" evidence="6">
    <location>
        <begin position="229"/>
        <end position="241"/>
    </location>
</feature>
<feature type="compositionally biased region" description="Basic and acidic residues" evidence="6">
    <location>
        <begin position="213"/>
        <end position="228"/>
    </location>
</feature>
<keyword evidence="10" id="KW-1185">Reference proteome</keyword>
<dbReference type="InterPro" id="IPR050930">
    <property type="entry name" value="MFS_Vesicular_Transporter"/>
</dbReference>
<proteinExistence type="predicted"/>
<dbReference type="InterPro" id="IPR011701">
    <property type="entry name" value="MFS"/>
</dbReference>
<dbReference type="Proteomes" id="UP000030752">
    <property type="component" value="Unassembled WGS sequence"/>
</dbReference>
<feature type="domain" description="Major facilitator superfamily (MFS) profile" evidence="8">
    <location>
        <begin position="20"/>
        <end position="474"/>
    </location>
</feature>
<evidence type="ECO:0000256" key="2">
    <source>
        <dbReference type="ARBA" id="ARBA00022448"/>
    </source>
</evidence>
<dbReference type="PANTHER" id="PTHR23506:SF37">
    <property type="entry name" value="MAJOR FACILITATOR SUPERFAMILY (MFS) PROFILE DOMAIN-CONTAINING PROTEIN"/>
    <property type="match status" value="1"/>
</dbReference>
<feature type="region of interest" description="Disordered" evidence="6">
    <location>
        <begin position="213"/>
        <end position="241"/>
    </location>
</feature>
<dbReference type="RefSeq" id="XP_008711915.1">
    <property type="nucleotide sequence ID" value="XM_008713693.1"/>
</dbReference>
<evidence type="ECO:0000256" key="7">
    <source>
        <dbReference type="SAM" id="Phobius"/>
    </source>
</evidence>
<comment type="subcellular location">
    <subcellularLocation>
        <location evidence="1">Membrane</location>
        <topology evidence="1">Multi-pass membrane protein</topology>
    </subcellularLocation>
</comment>
<evidence type="ECO:0000313" key="10">
    <source>
        <dbReference type="Proteomes" id="UP000030752"/>
    </source>
</evidence>
<dbReference type="GO" id="GO:0016020">
    <property type="term" value="C:membrane"/>
    <property type="evidence" value="ECO:0007669"/>
    <property type="project" value="UniProtKB-SubCell"/>
</dbReference>
<keyword evidence="2" id="KW-0813">Transport</keyword>
<dbReference type="PANTHER" id="PTHR23506">
    <property type="entry name" value="GH10249P"/>
    <property type="match status" value="1"/>
</dbReference>
<feature type="transmembrane region" description="Helical" evidence="7">
    <location>
        <begin position="312"/>
        <end position="333"/>
    </location>
</feature>
<evidence type="ECO:0000259" key="8">
    <source>
        <dbReference type="PROSITE" id="PS50850"/>
    </source>
</evidence>
<evidence type="ECO:0000256" key="5">
    <source>
        <dbReference type="ARBA" id="ARBA00023136"/>
    </source>
</evidence>
<keyword evidence="5 7" id="KW-0472">Membrane</keyword>
<dbReference type="InterPro" id="IPR020846">
    <property type="entry name" value="MFS_dom"/>
</dbReference>
<feature type="transmembrane region" description="Helical" evidence="7">
    <location>
        <begin position="18"/>
        <end position="45"/>
    </location>
</feature>
<evidence type="ECO:0000256" key="4">
    <source>
        <dbReference type="ARBA" id="ARBA00022989"/>
    </source>
</evidence>
<name>W2SGS0_CYPE1</name>
<sequence length="482" mass="51549">MVDNSKPPIGLRWRSNTIFILATISIGLFTDLFLYGLIVPVMPFILRDRVGVPPEYIQSYVSGMLAAFAGSSFIFSVPAGWVADRMNARQVPYLAGLAALLGATVLLAVGRSVAVLVFARVLQGLSGAVVWSVGLAMVMETVGPSNMGKAVGTIFPFISVGELAAPVLGGVLYEKTGYTGIFMLASAFLAVDFVLRLLVIEKKVAARYEDSQEEAVRTAENQGEHRAGEEEEGDEAGEEDSLLQKETQERYIIPDGQNRIVRAAPILYCLSDPRLLVAFFLSFVQAALLGTFDATIPTEADKLFHFDSLKVGLLFVPEILPSLVLGPVAGWSVDRYGTKPASVLGCAYLVPALALLRLPSDGVVKDPHQDVILYCGLLAVVGAGVAIIGSPPLVEAGHVVQRYHKANPDFFGDHGPYAQLYGFNSLVFCAGLTVGPMVSGSLRDAIGYGHMNAVLAGLLLVTAILSFVYVGGTPKLLSKKWR</sequence>
<dbReference type="STRING" id="1220924.W2SGS0"/>
<feature type="transmembrane region" description="Helical" evidence="7">
    <location>
        <begin position="275"/>
        <end position="292"/>
    </location>
</feature>
<dbReference type="EMBL" id="KB822711">
    <property type="protein sequence ID" value="ETN47203.1"/>
    <property type="molecule type" value="Genomic_DNA"/>
</dbReference>
<dbReference type="HOGENOM" id="CLU_001265_51_3_1"/>
<dbReference type="AlphaFoldDB" id="W2SGS0"/>
<dbReference type="OrthoDB" id="5086884at2759"/>
<feature type="transmembrane region" description="Helical" evidence="7">
    <location>
        <begin position="371"/>
        <end position="394"/>
    </location>
</feature>
<feature type="transmembrane region" description="Helical" evidence="7">
    <location>
        <begin position="57"/>
        <end position="79"/>
    </location>
</feature>
<feature type="transmembrane region" description="Helical" evidence="7">
    <location>
        <begin position="450"/>
        <end position="472"/>
    </location>
</feature>
<organism evidence="9 10">
    <name type="scientific">Cyphellophora europaea (strain CBS 101466)</name>
    <name type="common">Phialophora europaea</name>
    <dbReference type="NCBI Taxonomy" id="1220924"/>
    <lineage>
        <taxon>Eukaryota</taxon>
        <taxon>Fungi</taxon>
        <taxon>Dikarya</taxon>
        <taxon>Ascomycota</taxon>
        <taxon>Pezizomycotina</taxon>
        <taxon>Eurotiomycetes</taxon>
        <taxon>Chaetothyriomycetidae</taxon>
        <taxon>Chaetothyriales</taxon>
        <taxon>Cyphellophoraceae</taxon>
        <taxon>Cyphellophora</taxon>
    </lineage>
</organism>
<keyword evidence="4 7" id="KW-1133">Transmembrane helix</keyword>
<evidence type="ECO:0000256" key="1">
    <source>
        <dbReference type="ARBA" id="ARBA00004141"/>
    </source>
</evidence>
<feature type="transmembrane region" description="Helical" evidence="7">
    <location>
        <begin position="178"/>
        <end position="199"/>
    </location>
</feature>
<feature type="transmembrane region" description="Helical" evidence="7">
    <location>
        <begin position="91"/>
        <end position="109"/>
    </location>
</feature>
<dbReference type="CDD" id="cd17325">
    <property type="entry name" value="MFS_MdtG_SLC18_like"/>
    <property type="match status" value="1"/>
</dbReference>
<keyword evidence="3 7" id="KW-0812">Transmembrane</keyword>
<dbReference type="eggNOG" id="KOG3764">
    <property type="taxonomic scope" value="Eukaryota"/>
</dbReference>
<evidence type="ECO:0000256" key="6">
    <source>
        <dbReference type="SAM" id="MobiDB-lite"/>
    </source>
</evidence>